<dbReference type="EMBL" id="CP134081">
    <property type="protein sequence ID" value="WNC11775.1"/>
    <property type="molecule type" value="Genomic_DNA"/>
</dbReference>
<evidence type="ECO:0000313" key="2">
    <source>
        <dbReference type="EMBL" id="WNC11775.1"/>
    </source>
</evidence>
<keyword evidence="1" id="KW-0812">Transmembrane</keyword>
<dbReference type="RefSeq" id="WP_310793009.1">
    <property type="nucleotide sequence ID" value="NZ_CP134081.1"/>
</dbReference>
<feature type="transmembrane region" description="Helical" evidence="1">
    <location>
        <begin position="112"/>
        <end position="130"/>
    </location>
</feature>
<proteinExistence type="predicted"/>
<feature type="transmembrane region" description="Helical" evidence="1">
    <location>
        <begin position="83"/>
        <end position="100"/>
    </location>
</feature>
<feature type="transmembrane region" description="Helical" evidence="1">
    <location>
        <begin position="163"/>
        <end position="185"/>
    </location>
</feature>
<name>A0AAJ6M3R1_9PSED</name>
<dbReference type="Proteomes" id="UP001258207">
    <property type="component" value="Chromosome"/>
</dbReference>
<reference evidence="2" key="1">
    <citation type="submission" date="2023-09" db="EMBL/GenBank/DDBJ databases">
        <title>First report of Pseudomonas coleopterorum DJ13 causing leaf spot on Rhododendron pulchrum Sweet in China.</title>
        <authorList>
            <person name="Zhang Y."/>
        </authorList>
    </citation>
    <scope>NUCLEOTIDE SEQUENCE</scope>
    <source>
        <strain evidence="2">DJ13</strain>
    </source>
</reference>
<evidence type="ECO:0000313" key="3">
    <source>
        <dbReference type="Proteomes" id="UP001258207"/>
    </source>
</evidence>
<accession>A0AAJ6M3R1</accession>
<protein>
    <submittedName>
        <fullName evidence="2">Uncharacterized protein</fullName>
    </submittedName>
</protein>
<feature type="transmembrane region" description="Helical" evidence="1">
    <location>
        <begin position="205"/>
        <end position="228"/>
    </location>
</feature>
<sequence>MQVQKSQPAQPVRTAAKALFLLAAMCFFLYIQFRVQINNGFSILYGDSYDAAIVVAILEHWMNVFRGDSPWSQLYYFYPYKNTLAQTDGYFLIAVIYSIIRQFGPDSFLASELSNMVVRAIGFLGFYWMMRKVFRVSYGWAVLSAGLFLIANNLTVHGTRVQLATLAFAPIVTVLLHQAYVALLADDRGRLAVRGGGAGIALGAWALTCFYITWFFIFFTVILAFVLLCVANQQQRRALWHATLRHWWVVACVGVIAVIAMIPLLSVYLPKAAESGVRSYESALKYVVELPGILQVGETNILFGTLYNNAIKVIFPAYTWEGEYYNTGIAPIIFVLLCFAVFAVFRQRKLHPITQFTWAVSLASLVTWACVIKVNESSLWFFVYTFFPGAKALNVVGAYQIFLMFPITVIVTVYLARLLPRLPVSILCILSGLLIVEEMNRAYIHLDRKVELAKVANLTAAPADCKVFYVSGWPRQDSVIDNIYAHNVSAMLIAELLRMPTINGFASFNPPDWNLAYPNNNDYDQRVRTYLQNHAITDVCKLDLSTKQWSLPPQ</sequence>
<keyword evidence="1" id="KW-0472">Membrane</keyword>
<feature type="transmembrane region" description="Helical" evidence="1">
    <location>
        <begin position="356"/>
        <end position="375"/>
    </location>
</feature>
<feature type="transmembrane region" description="Helical" evidence="1">
    <location>
        <begin position="12"/>
        <end position="31"/>
    </location>
</feature>
<organism evidence="2 3">
    <name type="scientific">Pseudomonas coleopterorum</name>
    <dbReference type="NCBI Taxonomy" id="1605838"/>
    <lineage>
        <taxon>Bacteria</taxon>
        <taxon>Pseudomonadati</taxon>
        <taxon>Pseudomonadota</taxon>
        <taxon>Gammaproteobacteria</taxon>
        <taxon>Pseudomonadales</taxon>
        <taxon>Pseudomonadaceae</taxon>
        <taxon>Pseudomonas</taxon>
    </lineage>
</organism>
<evidence type="ECO:0000256" key="1">
    <source>
        <dbReference type="SAM" id="Phobius"/>
    </source>
</evidence>
<feature type="transmembrane region" description="Helical" evidence="1">
    <location>
        <begin position="248"/>
        <end position="269"/>
    </location>
</feature>
<feature type="transmembrane region" description="Helical" evidence="1">
    <location>
        <begin position="395"/>
        <end position="416"/>
    </location>
</feature>
<feature type="transmembrane region" description="Helical" evidence="1">
    <location>
        <begin position="324"/>
        <end position="344"/>
    </location>
</feature>
<dbReference type="AlphaFoldDB" id="A0AAJ6M3R1"/>
<feature type="transmembrane region" description="Helical" evidence="1">
    <location>
        <begin position="136"/>
        <end position="156"/>
    </location>
</feature>
<keyword evidence="1" id="KW-1133">Transmembrane helix</keyword>
<gene>
    <name evidence="2" type="ORF">RI108_10330</name>
</gene>